<dbReference type="EMBL" id="VITY01000010">
    <property type="protein sequence ID" value="TWB93704.1"/>
    <property type="molecule type" value="Genomic_DNA"/>
</dbReference>
<dbReference type="OrthoDB" id="8250689at2"/>
<accession>A0A560LH66</accession>
<evidence type="ECO:0000313" key="2">
    <source>
        <dbReference type="Proteomes" id="UP000321304"/>
    </source>
</evidence>
<sequence>MADKPEFVDMISDATRQKRRRRAAPRIIDPLPEVKETSRLSHWPPERWTQWRMENLTPWKIKSWKLKNWD</sequence>
<dbReference type="Proteomes" id="UP000321304">
    <property type="component" value="Unassembled WGS sequence"/>
</dbReference>
<dbReference type="AlphaFoldDB" id="A0A560LH66"/>
<dbReference type="RefSeq" id="WP_074128344.1">
    <property type="nucleotide sequence ID" value="NZ_VITY01000010.1"/>
</dbReference>
<protein>
    <submittedName>
        <fullName evidence="1">Uncharacterized protein</fullName>
    </submittedName>
</protein>
<comment type="caution">
    <text evidence="1">The sequence shown here is derived from an EMBL/GenBank/DDBJ whole genome shotgun (WGS) entry which is preliminary data.</text>
</comment>
<gene>
    <name evidence="1" type="ORF">FBZ93_110311</name>
</gene>
<organism evidence="1 2">
    <name type="scientific">Bradyrhizobium macuxiense</name>
    <dbReference type="NCBI Taxonomy" id="1755647"/>
    <lineage>
        <taxon>Bacteria</taxon>
        <taxon>Pseudomonadati</taxon>
        <taxon>Pseudomonadota</taxon>
        <taxon>Alphaproteobacteria</taxon>
        <taxon>Hyphomicrobiales</taxon>
        <taxon>Nitrobacteraceae</taxon>
        <taxon>Bradyrhizobium</taxon>
    </lineage>
</organism>
<keyword evidence="2" id="KW-1185">Reference proteome</keyword>
<reference evidence="1 2" key="1">
    <citation type="submission" date="2019-06" db="EMBL/GenBank/DDBJ databases">
        <title>Genomic Encyclopedia of Type Strains, Phase IV (KMG-V): Genome sequencing to study the core and pangenomes of soil and plant-associated prokaryotes.</title>
        <authorList>
            <person name="Whitman W."/>
        </authorList>
    </citation>
    <scope>NUCLEOTIDE SEQUENCE [LARGE SCALE GENOMIC DNA]</scope>
    <source>
        <strain evidence="1 2">BR 10355</strain>
    </source>
</reference>
<proteinExistence type="predicted"/>
<name>A0A560LH66_9BRAD</name>
<evidence type="ECO:0000313" key="1">
    <source>
        <dbReference type="EMBL" id="TWB93704.1"/>
    </source>
</evidence>